<evidence type="ECO:0000313" key="3">
    <source>
        <dbReference type="EMBL" id="EJT51341.1"/>
    </source>
</evidence>
<dbReference type="CDD" id="cd22744">
    <property type="entry name" value="OTU"/>
    <property type="match status" value="1"/>
</dbReference>
<feature type="domain" description="OTU" evidence="2">
    <location>
        <begin position="404"/>
        <end position="527"/>
    </location>
</feature>
<dbReference type="Proteomes" id="UP000002748">
    <property type="component" value="Unassembled WGS sequence"/>
</dbReference>
<dbReference type="Pfam" id="PF02338">
    <property type="entry name" value="OTU"/>
    <property type="match status" value="1"/>
</dbReference>
<dbReference type="OrthoDB" id="2594556at2759"/>
<dbReference type="SUPFAM" id="SSF54001">
    <property type="entry name" value="Cysteine proteinases"/>
    <property type="match status" value="1"/>
</dbReference>
<dbReference type="InterPro" id="IPR038765">
    <property type="entry name" value="Papain-like_cys_pep_sf"/>
</dbReference>
<dbReference type="PANTHER" id="PTHR12419:SF11">
    <property type="entry name" value="OTU DOMAIN-CONTAINING PROTEIN DDB_G0284757"/>
    <property type="match status" value="1"/>
</dbReference>
<evidence type="ECO:0000313" key="4">
    <source>
        <dbReference type="Proteomes" id="UP000002748"/>
    </source>
</evidence>
<organism evidence="3 4">
    <name type="scientific">Trichosporon asahii var. asahii (strain ATCC 90039 / CBS 2479 / JCM 2466 / KCTC 7840 / NBRC 103889/ NCYC 2677 / UAMH 7654)</name>
    <name type="common">Yeast</name>
    <dbReference type="NCBI Taxonomy" id="1186058"/>
    <lineage>
        <taxon>Eukaryota</taxon>
        <taxon>Fungi</taxon>
        <taxon>Dikarya</taxon>
        <taxon>Basidiomycota</taxon>
        <taxon>Agaricomycotina</taxon>
        <taxon>Tremellomycetes</taxon>
        <taxon>Trichosporonales</taxon>
        <taxon>Trichosporonaceae</taxon>
        <taxon>Trichosporon</taxon>
    </lineage>
</organism>
<sequence>MVSAQSGVAQSAAKKSLFQRTLPFLELAVKVTTKQGLLDNARWMSLRAESLSLFTGDNNAAATRLQKQAVADLLASAGWNAGRRQVTDCLSPTAWWLEGQGTETVDVPDLPFVPGVPSIRDSTTRLKILSHLTRTFTGREGQKRLLSIVKGAVGYVPCQRDMSLSNTHKYWVRDWSPLRLTCATCNHNIFEAAAYKWFAQLVDEGHVSQAAVGMGDSAVSGVPDVPGVPGVLAVLETASPVTVSHLSPFFTSKRQIKDMLAAIKASPLGHVPCIKNSGDNHKYLSHGWKPFRLRCNKCKHNLTHSQSLKWIAVLVDRGDVSRETVGLPPISPVPESPNSPPPTVASKHLPLRRQRPCPSDVVHVPSLTRTAAVVPSITPFNTLTHVPVHLVSHVPGVPFVSRVYKTSWIPGDGNCMFAAFARALNRDLSPRDTRDAAVKTVEDNQDKYQGFLVGQPMLFYLRNMSQPGTWGDNLMLQALCDTYSAHVYVLKRQGGTFSWHEAGDRDRASSAFYLSLESDHYENLVGHSQLASQ</sequence>
<evidence type="ECO:0000256" key="1">
    <source>
        <dbReference type="SAM" id="MobiDB-lite"/>
    </source>
</evidence>
<dbReference type="AlphaFoldDB" id="J5TKD1"/>
<dbReference type="InterPro" id="IPR003323">
    <property type="entry name" value="OTU_dom"/>
</dbReference>
<feature type="region of interest" description="Disordered" evidence="1">
    <location>
        <begin position="326"/>
        <end position="348"/>
    </location>
</feature>
<evidence type="ECO:0000259" key="2">
    <source>
        <dbReference type="PROSITE" id="PS50802"/>
    </source>
</evidence>
<dbReference type="HOGENOM" id="CLU_511099_0_0_1"/>
<dbReference type="PANTHER" id="PTHR12419">
    <property type="entry name" value="OTU DOMAIN CONTAINING PROTEIN"/>
    <property type="match status" value="1"/>
</dbReference>
<dbReference type="GeneID" id="25990945"/>
<gene>
    <name evidence="3" type="ORF">A1Q1_07433</name>
</gene>
<name>J5TKD1_TRIAS</name>
<accession>J5TKD1</accession>
<dbReference type="PROSITE" id="PS50802">
    <property type="entry name" value="OTU"/>
    <property type="match status" value="1"/>
</dbReference>
<dbReference type="RefSeq" id="XP_014183144.1">
    <property type="nucleotide sequence ID" value="XM_014327669.1"/>
</dbReference>
<proteinExistence type="predicted"/>
<protein>
    <recommendedName>
        <fullName evidence="2">OTU domain-containing protein</fullName>
    </recommendedName>
</protein>
<dbReference type="Gene3D" id="3.90.70.80">
    <property type="match status" value="1"/>
</dbReference>
<dbReference type="GO" id="GO:0016579">
    <property type="term" value="P:protein deubiquitination"/>
    <property type="evidence" value="ECO:0007669"/>
    <property type="project" value="TreeGrafter"/>
</dbReference>
<dbReference type="KEGG" id="tasa:A1Q1_07433"/>
<dbReference type="GO" id="GO:0004843">
    <property type="term" value="F:cysteine-type deubiquitinase activity"/>
    <property type="evidence" value="ECO:0007669"/>
    <property type="project" value="TreeGrafter"/>
</dbReference>
<comment type="caution">
    <text evidence="3">The sequence shown here is derived from an EMBL/GenBank/DDBJ whole genome shotgun (WGS) entry which is preliminary data.</text>
</comment>
<dbReference type="InterPro" id="IPR050704">
    <property type="entry name" value="Peptidase_C85-like"/>
</dbReference>
<reference evidence="3 4" key="1">
    <citation type="journal article" date="2012" name="Eukaryot. Cell">
        <title>Draft genome sequence of CBS 2479, the standard type strain of Trichosporon asahii.</title>
        <authorList>
            <person name="Yang R.Y."/>
            <person name="Li H.T."/>
            <person name="Zhu H."/>
            <person name="Zhou G.P."/>
            <person name="Wang M."/>
            <person name="Wang L."/>
        </authorList>
    </citation>
    <scope>NUCLEOTIDE SEQUENCE [LARGE SCALE GENOMIC DNA]</scope>
    <source>
        <strain evidence="4">ATCC 90039 / CBS 2479 / JCM 2466 / KCTC 7840 / NCYC 2677 / UAMH 7654</strain>
    </source>
</reference>
<dbReference type="EMBL" id="ALBS01000058">
    <property type="protein sequence ID" value="EJT51341.1"/>
    <property type="molecule type" value="Genomic_DNA"/>
</dbReference>
<dbReference type="VEuPathDB" id="FungiDB:A1Q1_07433"/>
<feature type="compositionally biased region" description="Pro residues" evidence="1">
    <location>
        <begin position="329"/>
        <end position="343"/>
    </location>
</feature>